<dbReference type="PROSITE" id="PS50846">
    <property type="entry name" value="HMA_2"/>
    <property type="match status" value="1"/>
</dbReference>
<dbReference type="Pfam" id="PF00403">
    <property type="entry name" value="HMA"/>
    <property type="match status" value="1"/>
</dbReference>
<dbReference type="FunFam" id="3.30.70.100:FF:000047">
    <property type="entry name" value="Copper-transporting ATPase PAA1, chloroplastic"/>
    <property type="match status" value="1"/>
</dbReference>
<dbReference type="InterPro" id="IPR006121">
    <property type="entry name" value="HMA_dom"/>
</dbReference>
<evidence type="ECO:0000256" key="1">
    <source>
        <dbReference type="ARBA" id="ARBA00022723"/>
    </source>
</evidence>
<evidence type="ECO:0000259" key="4">
    <source>
        <dbReference type="PROSITE" id="PS50846"/>
    </source>
</evidence>
<evidence type="ECO:0000256" key="3">
    <source>
        <dbReference type="SAM" id="MobiDB-lite"/>
    </source>
</evidence>
<dbReference type="GO" id="GO:0046872">
    <property type="term" value="F:metal ion binding"/>
    <property type="evidence" value="ECO:0007669"/>
    <property type="project" value="UniProtKB-KW"/>
</dbReference>
<name>A0A0U9HHQ5_KLENI</name>
<organism evidence="5 6">
    <name type="scientific">Klebsormidium nitens</name>
    <name type="common">Green alga</name>
    <name type="synonym">Ulothrix nitens</name>
    <dbReference type="NCBI Taxonomy" id="105231"/>
    <lineage>
        <taxon>Eukaryota</taxon>
        <taxon>Viridiplantae</taxon>
        <taxon>Streptophyta</taxon>
        <taxon>Klebsormidiophyceae</taxon>
        <taxon>Klebsormidiales</taxon>
        <taxon>Klebsormidiaceae</taxon>
        <taxon>Klebsormidium</taxon>
    </lineage>
</organism>
<dbReference type="PANTHER" id="PTHR43520">
    <property type="entry name" value="ATP7, ISOFORM B"/>
    <property type="match status" value="1"/>
</dbReference>
<evidence type="ECO:0000256" key="2">
    <source>
        <dbReference type="ARBA" id="ARBA00022967"/>
    </source>
</evidence>
<proteinExistence type="predicted"/>
<keyword evidence="1" id="KW-0479">Metal-binding</keyword>
<dbReference type="SUPFAM" id="SSF55008">
    <property type="entry name" value="HMA, heavy metal-associated domain"/>
    <property type="match status" value="1"/>
</dbReference>
<evidence type="ECO:0000313" key="6">
    <source>
        <dbReference type="Proteomes" id="UP000054558"/>
    </source>
</evidence>
<keyword evidence="2" id="KW-1278">Translocase</keyword>
<sequence length="111" mass="11705">MDPPTRRTSPRRGAQRYADGVASEKGDDRSDEVVVLDVGGMSCGGCASAVKRILESQPEVSSATVNLATETALIQLEPSAESDGKKEKVAEQLAAQLTKAGFKSTLRVKKA</sequence>
<reference evidence="5 6" key="1">
    <citation type="journal article" date="2014" name="Nat. Commun.">
        <title>Klebsormidium flaccidum genome reveals primary factors for plant terrestrial adaptation.</title>
        <authorList>
            <person name="Hori K."/>
            <person name="Maruyama F."/>
            <person name="Fujisawa T."/>
            <person name="Togashi T."/>
            <person name="Yamamoto N."/>
            <person name="Seo M."/>
            <person name="Sato S."/>
            <person name="Yamada T."/>
            <person name="Mori H."/>
            <person name="Tajima N."/>
            <person name="Moriyama T."/>
            <person name="Ikeuchi M."/>
            <person name="Watanabe M."/>
            <person name="Wada H."/>
            <person name="Kobayashi K."/>
            <person name="Saito M."/>
            <person name="Masuda T."/>
            <person name="Sasaki-Sekimoto Y."/>
            <person name="Mashiguchi K."/>
            <person name="Awai K."/>
            <person name="Shimojima M."/>
            <person name="Masuda S."/>
            <person name="Iwai M."/>
            <person name="Nobusawa T."/>
            <person name="Narise T."/>
            <person name="Kondo S."/>
            <person name="Saito H."/>
            <person name="Sato R."/>
            <person name="Murakawa M."/>
            <person name="Ihara Y."/>
            <person name="Oshima-Yamada Y."/>
            <person name="Ohtaka K."/>
            <person name="Satoh M."/>
            <person name="Sonobe K."/>
            <person name="Ishii M."/>
            <person name="Ohtani R."/>
            <person name="Kanamori-Sato M."/>
            <person name="Honoki R."/>
            <person name="Miyazaki D."/>
            <person name="Mochizuki H."/>
            <person name="Umetsu J."/>
            <person name="Higashi K."/>
            <person name="Shibata D."/>
            <person name="Kamiya Y."/>
            <person name="Sato N."/>
            <person name="Nakamura Y."/>
            <person name="Tabata S."/>
            <person name="Ida S."/>
            <person name="Kurokawa K."/>
            <person name="Ohta H."/>
        </authorList>
    </citation>
    <scope>NUCLEOTIDE SEQUENCE [LARGE SCALE GENOMIC DNA]</scope>
    <source>
        <strain evidence="5 6">NIES-2285</strain>
    </source>
</reference>
<dbReference type="PANTHER" id="PTHR43520:SF22">
    <property type="entry name" value="COPPER-TRANSPORTING ATPASE PAA1, CHLOROPLASTIC"/>
    <property type="match status" value="1"/>
</dbReference>
<dbReference type="InterPro" id="IPR017969">
    <property type="entry name" value="Heavy-metal-associated_CS"/>
</dbReference>
<protein>
    <submittedName>
        <fullName evidence="5">Cation transport ATPase</fullName>
    </submittedName>
</protein>
<dbReference type="Gene3D" id="3.30.70.100">
    <property type="match status" value="1"/>
</dbReference>
<dbReference type="InterPro" id="IPR036163">
    <property type="entry name" value="HMA_dom_sf"/>
</dbReference>
<dbReference type="OMA" id="PQGMDYH"/>
<dbReference type="Proteomes" id="UP000054558">
    <property type="component" value="Unassembled WGS sequence"/>
</dbReference>
<keyword evidence="6" id="KW-1185">Reference proteome</keyword>
<dbReference type="OrthoDB" id="689350at2759"/>
<feature type="domain" description="HMA" evidence="4">
    <location>
        <begin position="32"/>
        <end position="105"/>
    </location>
</feature>
<dbReference type="AlphaFoldDB" id="A0A0U9HHQ5"/>
<accession>A0A0U9HHQ5</accession>
<dbReference type="CDD" id="cd00371">
    <property type="entry name" value="HMA"/>
    <property type="match status" value="1"/>
</dbReference>
<dbReference type="EMBL" id="DF236955">
    <property type="protein sequence ID" value="GAQ77948.1"/>
    <property type="molecule type" value="Genomic_DNA"/>
</dbReference>
<gene>
    <name evidence="5" type="ORF">KFL_000060130</name>
</gene>
<feature type="region of interest" description="Disordered" evidence="3">
    <location>
        <begin position="1"/>
        <end position="29"/>
    </location>
</feature>
<dbReference type="PROSITE" id="PS01047">
    <property type="entry name" value="HMA_1"/>
    <property type="match status" value="1"/>
</dbReference>
<evidence type="ECO:0000313" key="5">
    <source>
        <dbReference type="EMBL" id="GAQ77948.1"/>
    </source>
</evidence>
<dbReference type="STRING" id="105231.A0A0U9HHQ5"/>